<reference evidence="1 2" key="1">
    <citation type="submission" date="2020-02" db="EMBL/GenBank/DDBJ databases">
        <title>Bacillus aquiflavi sp. nov., isolated from yellow water of strong flavor Chinese baijiu in Yibin region of China.</title>
        <authorList>
            <person name="Xie J."/>
        </authorList>
    </citation>
    <scope>NUCLEOTIDE SEQUENCE [LARGE SCALE GENOMIC DNA]</scope>
    <source>
        <strain evidence="1 2">SA4</strain>
    </source>
</reference>
<dbReference type="AlphaFoldDB" id="A0A6M0QBP7"/>
<gene>
    <name evidence="1" type="ORF">G4D63_18820</name>
</gene>
<evidence type="ECO:0000313" key="2">
    <source>
        <dbReference type="Proteomes" id="UP000481043"/>
    </source>
</evidence>
<dbReference type="RefSeq" id="WP_163181620.1">
    <property type="nucleotide sequence ID" value="NZ_JAAIWM010000009.1"/>
</dbReference>
<comment type="caution">
    <text evidence="1">The sequence shown here is derived from an EMBL/GenBank/DDBJ whole genome shotgun (WGS) entry which is preliminary data.</text>
</comment>
<dbReference type="Proteomes" id="UP000481043">
    <property type="component" value="Unassembled WGS sequence"/>
</dbReference>
<sequence length="65" mass="7929">MKLFKLKRRFKEYKRGSQFYLVSESEFIGVKEYVLRTTDLKERLSISEKELENFSFIKDVMKIDI</sequence>
<dbReference type="EMBL" id="JAAIWM010000009">
    <property type="protein sequence ID" value="NEY73772.1"/>
    <property type="molecule type" value="Genomic_DNA"/>
</dbReference>
<keyword evidence="2" id="KW-1185">Reference proteome</keyword>
<proteinExistence type="predicted"/>
<name>A0A6M0QBP7_9BACI</name>
<accession>A0A6M0QBP7</accession>
<organism evidence="1 2">
    <name type="scientific">Bacillus mesophilus</name>
    <dbReference type="NCBI Taxonomy" id="1808955"/>
    <lineage>
        <taxon>Bacteria</taxon>
        <taxon>Bacillati</taxon>
        <taxon>Bacillota</taxon>
        <taxon>Bacilli</taxon>
        <taxon>Bacillales</taxon>
        <taxon>Bacillaceae</taxon>
        <taxon>Bacillus</taxon>
    </lineage>
</organism>
<protein>
    <submittedName>
        <fullName evidence="1">Uncharacterized protein</fullName>
    </submittedName>
</protein>
<evidence type="ECO:0000313" key="1">
    <source>
        <dbReference type="EMBL" id="NEY73772.1"/>
    </source>
</evidence>